<dbReference type="OrthoDB" id="10649194at2759"/>
<dbReference type="AlphaFoldDB" id="A0A0C3CRD6"/>
<dbReference type="HOGENOM" id="CLU_852737_0_0_1"/>
<dbReference type="EMBL" id="KN831770">
    <property type="protein sequence ID" value="KIM46624.1"/>
    <property type="molecule type" value="Genomic_DNA"/>
</dbReference>
<accession>A0A0C3CRD6</accession>
<reference evidence="1 2" key="1">
    <citation type="submission" date="2014-04" db="EMBL/GenBank/DDBJ databases">
        <authorList>
            <consortium name="DOE Joint Genome Institute"/>
            <person name="Kuo A."/>
            <person name="Gay G."/>
            <person name="Dore J."/>
            <person name="Kohler A."/>
            <person name="Nagy L.G."/>
            <person name="Floudas D."/>
            <person name="Copeland A."/>
            <person name="Barry K.W."/>
            <person name="Cichocki N."/>
            <person name="Veneault-Fourrey C."/>
            <person name="LaButti K."/>
            <person name="Lindquist E.A."/>
            <person name="Lipzen A."/>
            <person name="Lundell T."/>
            <person name="Morin E."/>
            <person name="Murat C."/>
            <person name="Sun H."/>
            <person name="Tunlid A."/>
            <person name="Henrissat B."/>
            <person name="Grigoriev I.V."/>
            <person name="Hibbett D.S."/>
            <person name="Martin F."/>
            <person name="Nordberg H.P."/>
            <person name="Cantor M.N."/>
            <person name="Hua S.X."/>
        </authorList>
    </citation>
    <scope>NUCLEOTIDE SEQUENCE [LARGE SCALE GENOMIC DNA]</scope>
    <source>
        <strain evidence="2">h7</strain>
    </source>
</reference>
<dbReference type="Proteomes" id="UP000053424">
    <property type="component" value="Unassembled WGS sequence"/>
</dbReference>
<organism evidence="1 2">
    <name type="scientific">Hebeloma cylindrosporum</name>
    <dbReference type="NCBI Taxonomy" id="76867"/>
    <lineage>
        <taxon>Eukaryota</taxon>
        <taxon>Fungi</taxon>
        <taxon>Dikarya</taxon>
        <taxon>Basidiomycota</taxon>
        <taxon>Agaricomycotina</taxon>
        <taxon>Agaricomycetes</taxon>
        <taxon>Agaricomycetidae</taxon>
        <taxon>Agaricales</taxon>
        <taxon>Agaricineae</taxon>
        <taxon>Hymenogastraceae</taxon>
        <taxon>Hebeloma</taxon>
    </lineage>
</organism>
<sequence length="326" mass="37132">MEIPVGDRIWSLLDNLCQIIYRPSGPTRDRRSYLLRQGLWRIASNTLHWVHRQQERLGLSDAHPLFQRKLGMVVDRICSQILYVDGTNERAVVTVHRLILDTMKTVVGCRSSDNAPNTEYYYFEDPRDVKVTGVSRDLLLLTSIYPSLTSLTEFLTSQDRAKNLYVDADTYHTQMAEFLLDCLGPEGVDPFEIDSGKPARADWKVHLVKARPSQRIFLRLRALSSESLVGLSDRPTESFRAILDWLESLPAPPLDVYLRFQKFMLIAEEEEGDNANEVPADLPATEESEAPLPTSHPLSSIKDALGYLQDCVAKFVGWLLEIRTDR</sequence>
<keyword evidence="2" id="KW-1185">Reference proteome</keyword>
<evidence type="ECO:0000313" key="2">
    <source>
        <dbReference type="Proteomes" id="UP000053424"/>
    </source>
</evidence>
<protein>
    <submittedName>
        <fullName evidence="1">Uncharacterized protein</fullName>
    </submittedName>
</protein>
<name>A0A0C3CRD6_HEBCY</name>
<gene>
    <name evidence="1" type="ORF">M413DRAFT_440237</name>
</gene>
<proteinExistence type="predicted"/>
<reference evidence="2" key="2">
    <citation type="submission" date="2015-01" db="EMBL/GenBank/DDBJ databases">
        <title>Evolutionary Origins and Diversification of the Mycorrhizal Mutualists.</title>
        <authorList>
            <consortium name="DOE Joint Genome Institute"/>
            <consortium name="Mycorrhizal Genomics Consortium"/>
            <person name="Kohler A."/>
            <person name="Kuo A."/>
            <person name="Nagy L.G."/>
            <person name="Floudas D."/>
            <person name="Copeland A."/>
            <person name="Barry K.W."/>
            <person name="Cichocki N."/>
            <person name="Veneault-Fourrey C."/>
            <person name="LaButti K."/>
            <person name="Lindquist E.A."/>
            <person name="Lipzen A."/>
            <person name="Lundell T."/>
            <person name="Morin E."/>
            <person name="Murat C."/>
            <person name="Riley R."/>
            <person name="Ohm R."/>
            <person name="Sun H."/>
            <person name="Tunlid A."/>
            <person name="Henrissat B."/>
            <person name="Grigoriev I.V."/>
            <person name="Hibbett D.S."/>
            <person name="Martin F."/>
        </authorList>
    </citation>
    <scope>NUCLEOTIDE SEQUENCE [LARGE SCALE GENOMIC DNA]</scope>
    <source>
        <strain evidence="2">h7</strain>
    </source>
</reference>
<evidence type="ECO:0000313" key="1">
    <source>
        <dbReference type="EMBL" id="KIM46624.1"/>
    </source>
</evidence>